<reference evidence="3 4" key="1">
    <citation type="submission" date="2018-12" db="EMBL/GenBank/DDBJ databases">
        <title>Sequencing of bacterial isolates from soil warming experiment in Harvard Forest, Massachusetts, USA.</title>
        <authorList>
            <person name="Deangelis K."/>
        </authorList>
    </citation>
    <scope>NUCLEOTIDE SEQUENCE [LARGE SCALE GENOMIC DNA]</scope>
    <source>
        <strain evidence="3 4">EB153</strain>
    </source>
</reference>
<dbReference type="EMBL" id="RSDW01000001">
    <property type="protein sequence ID" value="RSL17502.1"/>
    <property type="molecule type" value="Genomic_DNA"/>
</dbReference>
<evidence type="ECO:0000256" key="1">
    <source>
        <dbReference type="SAM" id="Phobius"/>
    </source>
</evidence>
<feature type="transmembrane region" description="Helical" evidence="1">
    <location>
        <begin position="310"/>
        <end position="331"/>
    </location>
</feature>
<keyword evidence="1" id="KW-1133">Transmembrane helix</keyword>
<gene>
    <name evidence="3" type="ORF">EDE15_3037</name>
</gene>
<dbReference type="InterPro" id="IPR032176">
    <property type="entry name" value="DUF5009"/>
</dbReference>
<feature type="domain" description="DUF5009" evidence="2">
    <location>
        <begin position="21"/>
        <end position="217"/>
    </location>
</feature>
<feature type="transmembrane region" description="Helical" evidence="1">
    <location>
        <begin position="352"/>
        <end position="373"/>
    </location>
</feature>
<dbReference type="PANTHER" id="PTHR31061">
    <property type="entry name" value="LD22376P"/>
    <property type="match status" value="1"/>
</dbReference>
<keyword evidence="3" id="KW-0012">Acyltransferase</keyword>
<dbReference type="AlphaFoldDB" id="A0A428MKU4"/>
<feature type="transmembrane region" description="Helical" evidence="1">
    <location>
        <begin position="245"/>
        <end position="271"/>
    </location>
</feature>
<organism evidence="3 4">
    <name type="scientific">Edaphobacter aggregans</name>
    <dbReference type="NCBI Taxonomy" id="570835"/>
    <lineage>
        <taxon>Bacteria</taxon>
        <taxon>Pseudomonadati</taxon>
        <taxon>Acidobacteriota</taxon>
        <taxon>Terriglobia</taxon>
        <taxon>Terriglobales</taxon>
        <taxon>Acidobacteriaceae</taxon>
        <taxon>Edaphobacter</taxon>
    </lineage>
</organism>
<dbReference type="PANTHER" id="PTHR31061:SF24">
    <property type="entry name" value="LD22376P"/>
    <property type="match status" value="1"/>
</dbReference>
<feature type="transmembrane region" description="Helical" evidence="1">
    <location>
        <begin position="158"/>
        <end position="177"/>
    </location>
</feature>
<feature type="transmembrane region" description="Helical" evidence="1">
    <location>
        <begin position="26"/>
        <end position="46"/>
    </location>
</feature>
<feature type="transmembrane region" description="Helical" evidence="1">
    <location>
        <begin position="189"/>
        <end position="209"/>
    </location>
</feature>
<dbReference type="RefSeq" id="WP_125485985.1">
    <property type="nucleotide sequence ID" value="NZ_RSDW01000001.1"/>
</dbReference>
<evidence type="ECO:0000259" key="2">
    <source>
        <dbReference type="Pfam" id="PF16401"/>
    </source>
</evidence>
<dbReference type="OrthoDB" id="9811314at2"/>
<keyword evidence="4" id="KW-1185">Reference proteome</keyword>
<comment type="caution">
    <text evidence="3">The sequence shown here is derived from an EMBL/GenBank/DDBJ whole genome shotgun (WGS) entry which is preliminary data.</text>
</comment>
<feature type="transmembrane region" description="Helical" evidence="1">
    <location>
        <begin position="283"/>
        <end position="304"/>
    </location>
</feature>
<keyword evidence="1" id="KW-0812">Transmembrane</keyword>
<sequence length="410" mass="46190">MTPATQTSSVTLTEKSATSRLASIDIFRGLTMVVMIFVNDLASVRGLPWWNYHMKANVDAMTYVDMVYPFFLFIVGLSIPLAIRQRLKKNPSLPSLCFHVLFRAASLIVLGLILANAESGDRALMHINPNAWAILALTGAALFLSVYNGERHATLHRWLRIVGFVLTIAMFAIFRRTTHDGHVAWIDGSYPEILGLIGYTYLAVAILYIPTRRWLWFPLAWFITLLTFNSLCTAKWITFTHHLPLYFWPFSNGAMPCITMAGVVTSVIFLGNHRWQTLRPKTLLGFAFAFSTLLAGWLLTPLGISKIRATSTWCLYSIGAAVLIFTALYWICDVKKQTAWAFFARPAGSNTLLTYLLPDFYYFILALAGITYFETHLNYGWPGAIRSALFTAFILAIAAVFTRLKVRLQL</sequence>
<dbReference type="Pfam" id="PF16401">
    <property type="entry name" value="DUF5009"/>
    <property type="match status" value="1"/>
</dbReference>
<keyword evidence="1" id="KW-0472">Membrane</keyword>
<proteinExistence type="predicted"/>
<dbReference type="Proteomes" id="UP000269669">
    <property type="component" value="Unassembled WGS sequence"/>
</dbReference>
<feature type="transmembrane region" description="Helical" evidence="1">
    <location>
        <begin position="66"/>
        <end position="83"/>
    </location>
</feature>
<dbReference type="GO" id="GO:0016746">
    <property type="term" value="F:acyltransferase activity"/>
    <property type="evidence" value="ECO:0007669"/>
    <property type="project" value="UniProtKB-KW"/>
</dbReference>
<name>A0A428MKU4_9BACT</name>
<feature type="transmembrane region" description="Helical" evidence="1">
    <location>
        <begin position="127"/>
        <end position="146"/>
    </location>
</feature>
<evidence type="ECO:0000313" key="4">
    <source>
        <dbReference type="Proteomes" id="UP000269669"/>
    </source>
</evidence>
<accession>A0A428MKU4</accession>
<evidence type="ECO:0000313" key="3">
    <source>
        <dbReference type="EMBL" id="RSL17502.1"/>
    </source>
</evidence>
<feature type="transmembrane region" description="Helical" evidence="1">
    <location>
        <begin position="379"/>
        <end position="401"/>
    </location>
</feature>
<feature type="transmembrane region" description="Helical" evidence="1">
    <location>
        <begin position="95"/>
        <end position="115"/>
    </location>
</feature>
<keyword evidence="3" id="KW-0808">Transferase</keyword>
<protein>
    <submittedName>
        <fullName evidence="3">Putative acyltransferase</fullName>
    </submittedName>
</protein>
<feature type="transmembrane region" description="Helical" evidence="1">
    <location>
        <begin position="216"/>
        <end position="239"/>
    </location>
</feature>